<accession>A0A970B5C9</accession>
<keyword evidence="2" id="KW-1185">Reference proteome</keyword>
<protein>
    <submittedName>
        <fullName evidence="1">Uncharacterized protein</fullName>
    </submittedName>
</protein>
<dbReference type="AlphaFoldDB" id="A0A970B5C9"/>
<comment type="caution">
    <text evidence="1">The sequence shown here is derived from an EMBL/GenBank/DDBJ whole genome shotgun (WGS) entry which is preliminary data.</text>
</comment>
<organism evidence="1 2">
    <name type="scientific">Solimonas marina</name>
    <dbReference type="NCBI Taxonomy" id="2714601"/>
    <lineage>
        <taxon>Bacteria</taxon>
        <taxon>Pseudomonadati</taxon>
        <taxon>Pseudomonadota</taxon>
        <taxon>Gammaproteobacteria</taxon>
        <taxon>Nevskiales</taxon>
        <taxon>Nevskiaceae</taxon>
        <taxon>Solimonas</taxon>
    </lineage>
</organism>
<reference evidence="1" key="1">
    <citation type="submission" date="2020-03" db="EMBL/GenBank/DDBJ databases">
        <title>Solimonas marina sp. nov., isolated from deep seawater of the Pacific Ocean.</title>
        <authorList>
            <person name="Liu X."/>
            <person name="Lai Q."/>
            <person name="Sun F."/>
            <person name="Gai Y."/>
            <person name="Li G."/>
            <person name="Shao Z."/>
        </authorList>
    </citation>
    <scope>NUCLEOTIDE SEQUENCE</scope>
    <source>
        <strain evidence="1">C16B3</strain>
    </source>
</reference>
<evidence type="ECO:0000313" key="1">
    <source>
        <dbReference type="EMBL" id="NKF23272.1"/>
    </source>
</evidence>
<dbReference type="EMBL" id="JAAVXB010000007">
    <property type="protein sequence ID" value="NKF23272.1"/>
    <property type="molecule type" value="Genomic_DNA"/>
</dbReference>
<evidence type="ECO:0000313" key="2">
    <source>
        <dbReference type="Proteomes" id="UP000653472"/>
    </source>
</evidence>
<dbReference type="Proteomes" id="UP000653472">
    <property type="component" value="Unassembled WGS sequence"/>
</dbReference>
<gene>
    <name evidence="1" type="ORF">G7Y82_13200</name>
</gene>
<proteinExistence type="predicted"/>
<dbReference type="RefSeq" id="WP_168148598.1">
    <property type="nucleotide sequence ID" value="NZ_JAAVXB010000007.1"/>
</dbReference>
<sequence length="246" mass="25265">MTLASTPAWAQSNTAASVSASDMKGFAAPALQAPVAFGARWGTFGAGFYGQSCDCNQDNADGSLGVAFGLGDPDKYAALEVSVASSSLFGDTGSGDSFGESGSVGLKLHTNMPGYASFAIGVNGTGRWGSDQFKNANRASVYAVATKMVPVGQYAAILNIGMGNELYNEPGKDKPGVFGSAAFYFTQQISVLAEYTGRFTNAALSVAPLRSFPLTVTLGATNLGERYGQNVEFAGSVGVGFAFNTL</sequence>
<name>A0A970B5C9_9GAMM</name>